<keyword evidence="3 10" id="KW-0812">Transmembrane</keyword>
<feature type="transmembrane region" description="Helical" evidence="10">
    <location>
        <begin position="6"/>
        <end position="23"/>
    </location>
</feature>
<dbReference type="HAMAP" id="MF_00454">
    <property type="entry name" value="FluC"/>
    <property type="match status" value="1"/>
</dbReference>
<evidence type="ECO:0000256" key="2">
    <source>
        <dbReference type="ARBA" id="ARBA00022475"/>
    </source>
</evidence>
<evidence type="ECO:0000256" key="4">
    <source>
        <dbReference type="ARBA" id="ARBA00022989"/>
    </source>
</evidence>
<reference evidence="12" key="1">
    <citation type="journal article" date="2019" name="Int. J. Syst. Evol. Microbiol.">
        <title>The Global Catalogue of Microorganisms (GCM) 10K type strain sequencing project: providing services to taxonomists for standard genome sequencing and annotation.</title>
        <authorList>
            <consortium name="The Broad Institute Genomics Platform"/>
            <consortium name="The Broad Institute Genome Sequencing Center for Infectious Disease"/>
            <person name="Wu L."/>
            <person name="Ma J."/>
        </authorList>
    </citation>
    <scope>NUCLEOTIDE SEQUENCE [LARGE SCALE GENOMIC DNA]</scope>
    <source>
        <strain evidence="12">CCM 8604</strain>
    </source>
</reference>
<feature type="transmembrane region" description="Helical" evidence="10">
    <location>
        <begin position="64"/>
        <end position="87"/>
    </location>
</feature>
<feature type="transmembrane region" description="Helical" evidence="10">
    <location>
        <begin position="35"/>
        <end position="58"/>
    </location>
</feature>
<dbReference type="Proteomes" id="UP001597036">
    <property type="component" value="Unassembled WGS sequence"/>
</dbReference>
<comment type="similarity">
    <text evidence="7 10">Belongs to the fluoride channel Fluc/FEX (TC 1.A.43) family.</text>
</comment>
<dbReference type="PANTHER" id="PTHR28259:SF1">
    <property type="entry name" value="FLUORIDE EXPORT PROTEIN 1-RELATED"/>
    <property type="match status" value="1"/>
</dbReference>
<name>A0ABW2Y3X0_9BIFI</name>
<comment type="activity regulation">
    <text evidence="10">Na(+) is not transported, but it plays an essential structural role and its presence is essential for fluoride channel function.</text>
</comment>
<feature type="transmembrane region" description="Helical" evidence="10">
    <location>
        <begin position="99"/>
        <end position="123"/>
    </location>
</feature>
<dbReference type="RefSeq" id="WP_377937998.1">
    <property type="nucleotide sequence ID" value="NZ_JBHTHQ010000012.1"/>
</dbReference>
<feature type="binding site" evidence="10">
    <location>
        <position position="74"/>
    </location>
    <ligand>
        <name>Na(+)</name>
        <dbReference type="ChEBI" id="CHEBI:29101"/>
        <note>structural</note>
    </ligand>
</feature>
<comment type="caution">
    <text evidence="11">The sequence shown here is derived from an EMBL/GenBank/DDBJ whole genome shotgun (WGS) entry which is preliminary data.</text>
</comment>
<sequence length="125" mass="13896">MNFQMLLLVSVFGGLGAVLRFVVDTIIKRMKPTIFPISTLVINTLAAFAFGCFVMIVRNVHPDVYTIATSGLLGGFSTFSTAINEIFNLARDKHWTQFVIYLFTAIIVPIVGFILAVYLMGFLPR</sequence>
<proteinExistence type="inferred from homology"/>
<keyword evidence="10" id="KW-0406">Ion transport</keyword>
<evidence type="ECO:0000256" key="5">
    <source>
        <dbReference type="ARBA" id="ARBA00023136"/>
    </source>
</evidence>
<evidence type="ECO:0000256" key="1">
    <source>
        <dbReference type="ARBA" id="ARBA00004651"/>
    </source>
</evidence>
<evidence type="ECO:0000256" key="9">
    <source>
        <dbReference type="ARBA" id="ARBA00049940"/>
    </source>
</evidence>
<comment type="subcellular location">
    <subcellularLocation>
        <location evidence="1 10">Cell membrane</location>
        <topology evidence="1 10">Multi-pass membrane protein</topology>
    </subcellularLocation>
</comment>
<keyword evidence="6 10" id="KW-0407">Ion channel</keyword>
<evidence type="ECO:0000256" key="8">
    <source>
        <dbReference type="ARBA" id="ARBA00035585"/>
    </source>
</evidence>
<accession>A0ABW2Y3X0</accession>
<keyword evidence="2 10" id="KW-1003">Cell membrane</keyword>
<feature type="binding site" evidence="10">
    <location>
        <position position="77"/>
    </location>
    <ligand>
        <name>Na(+)</name>
        <dbReference type="ChEBI" id="CHEBI:29101"/>
        <note>structural</note>
    </ligand>
</feature>
<comment type="catalytic activity">
    <reaction evidence="8">
        <text>fluoride(in) = fluoride(out)</text>
        <dbReference type="Rhea" id="RHEA:76159"/>
        <dbReference type="ChEBI" id="CHEBI:17051"/>
    </reaction>
    <physiologicalReaction direction="left-to-right" evidence="8">
        <dbReference type="Rhea" id="RHEA:76160"/>
    </physiologicalReaction>
</comment>
<comment type="function">
    <text evidence="9 10">Fluoride-specific ion channel. Important for reducing fluoride concentration in the cell, thus reducing its toxicity.</text>
</comment>
<evidence type="ECO:0000313" key="12">
    <source>
        <dbReference type="Proteomes" id="UP001597036"/>
    </source>
</evidence>
<evidence type="ECO:0000256" key="7">
    <source>
        <dbReference type="ARBA" id="ARBA00035120"/>
    </source>
</evidence>
<evidence type="ECO:0000256" key="10">
    <source>
        <dbReference type="HAMAP-Rule" id="MF_00454"/>
    </source>
</evidence>
<evidence type="ECO:0000256" key="3">
    <source>
        <dbReference type="ARBA" id="ARBA00022692"/>
    </source>
</evidence>
<dbReference type="Pfam" id="PF02537">
    <property type="entry name" value="CRCB"/>
    <property type="match status" value="1"/>
</dbReference>
<dbReference type="EMBL" id="JBHTHQ010000012">
    <property type="protein sequence ID" value="MFD0704471.1"/>
    <property type="molecule type" value="Genomic_DNA"/>
</dbReference>
<keyword evidence="5 10" id="KW-0472">Membrane</keyword>
<evidence type="ECO:0000256" key="6">
    <source>
        <dbReference type="ARBA" id="ARBA00023303"/>
    </source>
</evidence>
<dbReference type="InterPro" id="IPR003691">
    <property type="entry name" value="FluC"/>
</dbReference>
<keyword evidence="10" id="KW-0479">Metal-binding</keyword>
<protein>
    <recommendedName>
        <fullName evidence="10">Fluoride-specific ion channel FluC</fullName>
    </recommendedName>
</protein>
<keyword evidence="12" id="KW-1185">Reference proteome</keyword>
<dbReference type="PANTHER" id="PTHR28259">
    <property type="entry name" value="FLUORIDE EXPORT PROTEIN 1-RELATED"/>
    <property type="match status" value="1"/>
</dbReference>
<gene>
    <name evidence="10" type="primary">fluC</name>
    <name evidence="10" type="synonym">crcB</name>
    <name evidence="11" type="ORF">ACFQY8_01725</name>
</gene>
<keyword evidence="10" id="KW-0813">Transport</keyword>
<organism evidence="11 12">
    <name type="scientific">Alloscardovia venturai</name>
    <dbReference type="NCBI Taxonomy" id="1769421"/>
    <lineage>
        <taxon>Bacteria</taxon>
        <taxon>Bacillati</taxon>
        <taxon>Actinomycetota</taxon>
        <taxon>Actinomycetes</taxon>
        <taxon>Bifidobacteriales</taxon>
        <taxon>Bifidobacteriaceae</taxon>
        <taxon>Alloscardovia</taxon>
    </lineage>
</organism>
<evidence type="ECO:0000313" key="11">
    <source>
        <dbReference type="EMBL" id="MFD0704471.1"/>
    </source>
</evidence>
<keyword evidence="10" id="KW-0915">Sodium</keyword>
<keyword evidence="4 10" id="KW-1133">Transmembrane helix</keyword>